<dbReference type="AlphaFoldDB" id="A0A0G9MSY9"/>
<reference evidence="2 3" key="1">
    <citation type="submission" date="2015-04" db="EMBL/GenBank/DDBJ databases">
        <title>The draft genome sequence of Erythrobacter luteus KA37.</title>
        <authorList>
            <person name="Zhuang L."/>
            <person name="Liu Y."/>
            <person name="Shao Z."/>
        </authorList>
    </citation>
    <scope>NUCLEOTIDE SEQUENCE [LARGE SCALE GENOMIC DNA]</scope>
    <source>
        <strain evidence="2 3">KA37</strain>
    </source>
</reference>
<comment type="caution">
    <text evidence="2">The sequence shown here is derived from an EMBL/GenBank/DDBJ whole genome shotgun (WGS) entry which is preliminary data.</text>
</comment>
<keyword evidence="1" id="KW-0732">Signal</keyword>
<dbReference type="Proteomes" id="UP000053464">
    <property type="component" value="Unassembled WGS sequence"/>
</dbReference>
<dbReference type="EMBL" id="LBHB01000004">
    <property type="protein sequence ID" value="KLE32443.1"/>
    <property type="molecule type" value="Genomic_DNA"/>
</dbReference>
<gene>
    <name evidence="2" type="ORF">AAW00_13505</name>
</gene>
<evidence type="ECO:0000313" key="3">
    <source>
        <dbReference type="Proteomes" id="UP000053464"/>
    </source>
</evidence>
<proteinExistence type="predicted"/>
<name>A0A0G9MSY9_9SPHN</name>
<feature type="signal peptide" evidence="1">
    <location>
        <begin position="1"/>
        <end position="21"/>
    </location>
</feature>
<dbReference type="PATRIC" id="fig|1581420.6.peg.2761"/>
<dbReference type="OrthoDB" id="7563142at2"/>
<keyword evidence="3" id="KW-1185">Reference proteome</keyword>
<dbReference type="RefSeq" id="WP_047004957.1">
    <property type="nucleotide sequence ID" value="NZ_LBHB01000004.1"/>
</dbReference>
<feature type="chain" id="PRO_5002579377" evidence="1">
    <location>
        <begin position="22"/>
        <end position="194"/>
    </location>
</feature>
<accession>A0A0G9MSY9</accession>
<sequence length="194" mass="20035">MTRAHNVLTAAYLATPFAAIARVEAMGVPQALLAQLTGAGQVAAGRVAVSPDGRRFEPKGADARLLLGVTDPFGTVIDVVALSSTCEDDWALLTGHGDVLGVAAFDAVDHALATERPARLQLHATPWDWLRGGGEGICVLDWNRGVLAHLRSLGERVTLMVDGAAMKARLKAMLARGGVPLVSASGGAVLGRAG</sequence>
<evidence type="ECO:0000313" key="2">
    <source>
        <dbReference type="EMBL" id="KLE32443.1"/>
    </source>
</evidence>
<evidence type="ECO:0000256" key="1">
    <source>
        <dbReference type="SAM" id="SignalP"/>
    </source>
</evidence>
<protein>
    <submittedName>
        <fullName evidence="2">Uncharacterized protein</fullName>
    </submittedName>
</protein>
<organism evidence="2 3">
    <name type="scientific">Aurantiacibacter luteus</name>
    <dbReference type="NCBI Taxonomy" id="1581420"/>
    <lineage>
        <taxon>Bacteria</taxon>
        <taxon>Pseudomonadati</taxon>
        <taxon>Pseudomonadota</taxon>
        <taxon>Alphaproteobacteria</taxon>
        <taxon>Sphingomonadales</taxon>
        <taxon>Erythrobacteraceae</taxon>
        <taxon>Aurantiacibacter</taxon>
    </lineage>
</organism>